<name>A0A1S1PS27_9ACTN</name>
<dbReference type="InterPro" id="IPR016039">
    <property type="entry name" value="Thiolase-like"/>
</dbReference>
<dbReference type="EMBL" id="MAXA01000236">
    <property type="protein sequence ID" value="OHV24126.1"/>
    <property type="molecule type" value="Genomic_DNA"/>
</dbReference>
<dbReference type="Pfam" id="PF22691">
    <property type="entry name" value="Thiolase_C_1"/>
    <property type="match status" value="1"/>
</dbReference>
<reference evidence="3" key="1">
    <citation type="submission" date="2016-07" db="EMBL/GenBank/DDBJ databases">
        <title>Frankia sp. NRRL B-16219 Genome sequencing.</title>
        <authorList>
            <person name="Ghodhbane-Gtari F."/>
            <person name="Swanson E."/>
            <person name="Gueddou A."/>
            <person name="Louati M."/>
            <person name="Nouioui I."/>
            <person name="Hezbri K."/>
            <person name="Abebe-Akele F."/>
            <person name="Simpson S."/>
            <person name="Morris K."/>
            <person name="Thomas K."/>
            <person name="Gtari M."/>
            <person name="Tisa L.S."/>
        </authorList>
    </citation>
    <scope>NUCLEOTIDE SEQUENCE [LARGE SCALE GENOMIC DNA]</scope>
    <source>
        <strain evidence="3">NRRL B-16219</strain>
    </source>
</reference>
<dbReference type="Gene3D" id="3.40.47.10">
    <property type="match status" value="1"/>
</dbReference>
<accession>A0A1S1PS27</accession>
<gene>
    <name evidence="2" type="ORF">BBK14_23305</name>
</gene>
<proteinExistence type="predicted"/>
<dbReference type="Proteomes" id="UP000179769">
    <property type="component" value="Unassembled WGS sequence"/>
</dbReference>
<protein>
    <recommendedName>
        <fullName evidence="1">Thiolase C-terminal domain-containing protein</fullName>
    </recommendedName>
</protein>
<dbReference type="InterPro" id="IPR002155">
    <property type="entry name" value="Thiolase"/>
</dbReference>
<dbReference type="OrthoDB" id="9785768at2"/>
<dbReference type="SUPFAM" id="SSF53901">
    <property type="entry name" value="Thiolase-like"/>
    <property type="match status" value="2"/>
</dbReference>
<dbReference type="PIRSF" id="PIRSF000429">
    <property type="entry name" value="Ac-CoA_Ac_transf"/>
    <property type="match status" value="1"/>
</dbReference>
<dbReference type="PANTHER" id="PTHR42870:SF1">
    <property type="entry name" value="NON-SPECIFIC LIPID-TRANSFER PROTEIN-LIKE 2"/>
    <property type="match status" value="1"/>
</dbReference>
<organism evidence="2 3">
    <name type="scientific">Parafrankia soli</name>
    <dbReference type="NCBI Taxonomy" id="2599596"/>
    <lineage>
        <taxon>Bacteria</taxon>
        <taxon>Bacillati</taxon>
        <taxon>Actinomycetota</taxon>
        <taxon>Actinomycetes</taxon>
        <taxon>Frankiales</taxon>
        <taxon>Frankiaceae</taxon>
        <taxon>Parafrankia</taxon>
    </lineage>
</organism>
<dbReference type="GO" id="GO:0016747">
    <property type="term" value="F:acyltransferase activity, transferring groups other than amino-acyl groups"/>
    <property type="evidence" value="ECO:0007669"/>
    <property type="project" value="InterPro"/>
</dbReference>
<dbReference type="RefSeq" id="WP_071065667.1">
    <property type="nucleotide sequence ID" value="NZ_MAXA01000236.1"/>
</dbReference>
<evidence type="ECO:0000259" key="1">
    <source>
        <dbReference type="Pfam" id="PF22691"/>
    </source>
</evidence>
<dbReference type="PANTHER" id="PTHR42870">
    <property type="entry name" value="ACETYL-COA C-ACETYLTRANSFERASE"/>
    <property type="match status" value="1"/>
</dbReference>
<dbReference type="InterPro" id="IPR055140">
    <property type="entry name" value="Thiolase_C_2"/>
</dbReference>
<comment type="caution">
    <text evidence="2">The sequence shown here is derived from an EMBL/GenBank/DDBJ whole genome shotgun (WGS) entry which is preliminary data.</text>
</comment>
<evidence type="ECO:0000313" key="3">
    <source>
        <dbReference type="Proteomes" id="UP000179769"/>
    </source>
</evidence>
<feature type="domain" description="Thiolase C-terminal" evidence="1">
    <location>
        <begin position="260"/>
        <end position="383"/>
    </location>
</feature>
<dbReference type="CDD" id="cd00829">
    <property type="entry name" value="SCP-x_thiolase"/>
    <property type="match status" value="1"/>
</dbReference>
<evidence type="ECO:0000313" key="2">
    <source>
        <dbReference type="EMBL" id="OHV24126.1"/>
    </source>
</evidence>
<keyword evidence="3" id="KW-1185">Reference proteome</keyword>
<sequence>MALRDVAIVGLHATEQARRLPHRTALDLAQEAVFGAIADAGLRPADVDGVAADWPGPGGTVDESASWSRSLGRSLNWVGEGMLDTAGARGVMKAAAAIAAGLCDVAVVGGGLSGRFGGRGPVGVAVAEVEFVDVWGAYSIPLFALVAQGYIRRFGTTPEQLATVAATIRNNGSSNPEAMMYGKGPYTVDDILASPLVATPFHLLDVCITGEGGGAVVLTSLERARDLPHQPVAVLGAGMEFAGNHGMPPLDYRTVGRLGAAAAQRAFGAAGVTARDADVLALYDPNSFELLRQLEVIGLCGEGEGGAFVDDGHIALDGRYPTNPEGGCLSYSWNGTQHMTLKVAEAVRQIRGTAVHQVPGAEVAVVANAGSGTRHYEVVVLGKA</sequence>
<dbReference type="AlphaFoldDB" id="A0A1S1PS27"/>